<keyword evidence="5" id="KW-0129">CBS domain</keyword>
<evidence type="ECO:0000256" key="6">
    <source>
        <dbReference type="ARBA" id="ARBA00023136"/>
    </source>
</evidence>
<evidence type="ECO:0000256" key="5">
    <source>
        <dbReference type="ARBA" id="ARBA00023122"/>
    </source>
</evidence>
<dbReference type="SUPFAM" id="SSF54631">
    <property type="entry name" value="CBS-domain pair"/>
    <property type="match status" value="1"/>
</dbReference>
<gene>
    <name evidence="10" type="ORF">METZ01_LOCUS364530</name>
</gene>
<keyword evidence="6 7" id="KW-0472">Membrane</keyword>
<evidence type="ECO:0000256" key="3">
    <source>
        <dbReference type="ARBA" id="ARBA00022737"/>
    </source>
</evidence>
<dbReference type="EMBL" id="UINC01130546">
    <property type="protein sequence ID" value="SVD11676.1"/>
    <property type="molecule type" value="Genomic_DNA"/>
</dbReference>
<dbReference type="CDD" id="cd04590">
    <property type="entry name" value="CBS_pair_CorC_HlyC_assoc"/>
    <property type="match status" value="1"/>
</dbReference>
<evidence type="ECO:0000256" key="7">
    <source>
        <dbReference type="SAM" id="Phobius"/>
    </source>
</evidence>
<feature type="transmembrane region" description="Helical" evidence="7">
    <location>
        <begin position="114"/>
        <end position="135"/>
    </location>
</feature>
<evidence type="ECO:0000256" key="1">
    <source>
        <dbReference type="ARBA" id="ARBA00004141"/>
    </source>
</evidence>
<dbReference type="PROSITE" id="PS51846">
    <property type="entry name" value="CNNM"/>
    <property type="match status" value="1"/>
</dbReference>
<keyword evidence="4 7" id="KW-1133">Transmembrane helix</keyword>
<dbReference type="InterPro" id="IPR000644">
    <property type="entry name" value="CBS_dom"/>
</dbReference>
<feature type="transmembrane region" description="Helical" evidence="7">
    <location>
        <begin position="77"/>
        <end position="94"/>
    </location>
</feature>
<dbReference type="Pfam" id="PF01595">
    <property type="entry name" value="CNNM"/>
    <property type="match status" value="1"/>
</dbReference>
<dbReference type="PANTHER" id="PTHR22777:SF17">
    <property type="entry name" value="UPF0053 PROTEIN SLL0260"/>
    <property type="match status" value="1"/>
</dbReference>
<feature type="domain" description="CNNM transmembrane" evidence="9">
    <location>
        <begin position="1"/>
        <end position="172"/>
    </location>
</feature>
<dbReference type="InterPro" id="IPR002550">
    <property type="entry name" value="CNNM"/>
</dbReference>
<dbReference type="AlphaFoldDB" id="A0A382SPB2"/>
<evidence type="ECO:0000313" key="10">
    <source>
        <dbReference type="EMBL" id="SVD11676.1"/>
    </source>
</evidence>
<dbReference type="PANTHER" id="PTHR22777">
    <property type="entry name" value="HEMOLYSIN-RELATED"/>
    <property type="match status" value="1"/>
</dbReference>
<keyword evidence="2 7" id="KW-0812">Transmembrane</keyword>
<accession>A0A382SPB2</accession>
<organism evidence="10">
    <name type="scientific">marine metagenome</name>
    <dbReference type="NCBI Taxonomy" id="408172"/>
    <lineage>
        <taxon>unclassified sequences</taxon>
        <taxon>metagenomes</taxon>
        <taxon>ecological metagenomes</taxon>
    </lineage>
</organism>
<dbReference type="InterPro" id="IPR044751">
    <property type="entry name" value="Ion_transp-like_CBS"/>
</dbReference>
<feature type="non-terminal residue" evidence="10">
    <location>
        <position position="275"/>
    </location>
</feature>
<proteinExistence type="predicted"/>
<dbReference type="PROSITE" id="PS51371">
    <property type="entry name" value="CBS"/>
    <property type="match status" value="1"/>
</dbReference>
<evidence type="ECO:0000256" key="2">
    <source>
        <dbReference type="ARBA" id="ARBA00022692"/>
    </source>
</evidence>
<keyword evidence="3" id="KW-0677">Repeat</keyword>
<evidence type="ECO:0008006" key="11">
    <source>
        <dbReference type="Google" id="ProtNLM"/>
    </source>
</evidence>
<evidence type="ECO:0000259" key="9">
    <source>
        <dbReference type="PROSITE" id="PS51846"/>
    </source>
</evidence>
<comment type="subcellular location">
    <subcellularLocation>
        <location evidence="1">Membrane</location>
        <topology evidence="1">Multi-pass membrane protein</topology>
    </subcellularLocation>
</comment>
<evidence type="ECO:0000259" key="8">
    <source>
        <dbReference type="PROSITE" id="PS51371"/>
    </source>
</evidence>
<dbReference type="Gene3D" id="3.10.580.10">
    <property type="entry name" value="CBS-domain"/>
    <property type="match status" value="1"/>
</dbReference>
<protein>
    <recommendedName>
        <fullName evidence="11">CNNM transmembrane domain-containing protein</fullName>
    </recommendedName>
</protein>
<dbReference type="GO" id="GO:0005886">
    <property type="term" value="C:plasma membrane"/>
    <property type="evidence" value="ECO:0007669"/>
    <property type="project" value="TreeGrafter"/>
</dbReference>
<sequence>MEAFFSGSEIGMIAINRIKMKQQADKGNRSAEIILNLLNSPEKLFATTSFGTNLAVVSSTSIFTAYMVTHMGKQGELLAMVILSPIILFGGEIVPKMILQNRADMVMPIFVRPLNMSLTILSPIINFFTSISNFITNKLIRLPQEEKKSFSRDQILQVLSLDSQTIELDATERTMIHKIFNFGDITVEQCMVPLVQLTAIRDDSTLAEAHQLAIDTGFSRFPIFHERMHNIIGVLNTFDLLTQPINDSPLTHLIRPAHYIPPNKKIDDLLKELQK</sequence>
<name>A0A382SPB2_9ZZZZ</name>
<feature type="domain" description="CBS" evidence="8">
    <location>
        <begin position="191"/>
        <end position="250"/>
    </location>
</feature>
<reference evidence="10" key="1">
    <citation type="submission" date="2018-05" db="EMBL/GenBank/DDBJ databases">
        <authorList>
            <person name="Lanie J.A."/>
            <person name="Ng W.-L."/>
            <person name="Kazmierczak K.M."/>
            <person name="Andrzejewski T.M."/>
            <person name="Davidsen T.M."/>
            <person name="Wayne K.J."/>
            <person name="Tettelin H."/>
            <person name="Glass J.I."/>
            <person name="Rusch D."/>
            <person name="Podicherti R."/>
            <person name="Tsui H.-C.T."/>
            <person name="Winkler M.E."/>
        </authorList>
    </citation>
    <scope>NUCLEOTIDE SEQUENCE</scope>
</reference>
<evidence type="ECO:0000256" key="4">
    <source>
        <dbReference type="ARBA" id="ARBA00022989"/>
    </source>
</evidence>
<feature type="transmembrane region" description="Helical" evidence="7">
    <location>
        <begin position="44"/>
        <end position="65"/>
    </location>
</feature>
<dbReference type="InterPro" id="IPR046342">
    <property type="entry name" value="CBS_dom_sf"/>
</dbReference>